<dbReference type="HOGENOM" id="CLU_002472_8_1_1"/>
<dbReference type="PROSITE" id="PS00486">
    <property type="entry name" value="DNA_MISMATCH_REPAIR_2"/>
    <property type="match status" value="1"/>
</dbReference>
<dbReference type="InterPro" id="IPR000432">
    <property type="entry name" value="DNA_mismatch_repair_MutS_C"/>
</dbReference>
<evidence type="ECO:0000313" key="5">
    <source>
        <dbReference type="EMBL" id="ELQ74420.1"/>
    </source>
</evidence>
<dbReference type="PANTHER" id="PTHR11361:SF34">
    <property type="entry name" value="DNA MISMATCH REPAIR PROTEIN MSH1, MITOCHONDRIAL"/>
    <property type="match status" value="1"/>
</dbReference>
<evidence type="ECO:0000256" key="2">
    <source>
        <dbReference type="ARBA" id="ARBA00022840"/>
    </source>
</evidence>
<proteinExistence type="predicted"/>
<keyword evidence="3" id="KW-0238">DNA-binding</keyword>
<dbReference type="InParanoid" id="L7JSY7"/>
<evidence type="ECO:0000256" key="1">
    <source>
        <dbReference type="ARBA" id="ARBA00022741"/>
    </source>
</evidence>
<keyword evidence="1" id="KW-0547">Nucleotide-binding</keyword>
<keyword evidence="2" id="KW-0067">ATP-binding</keyword>
<protein>
    <submittedName>
        <fullName evidence="5">Mismatch repair ATPase MSH2 (MutS family)</fullName>
    </submittedName>
</protein>
<dbReference type="GO" id="GO:0006298">
    <property type="term" value="P:mismatch repair"/>
    <property type="evidence" value="ECO:0007669"/>
    <property type="project" value="InterPro"/>
</dbReference>
<dbReference type="GO" id="GO:0140664">
    <property type="term" value="F:ATP-dependent DNA damage sensor activity"/>
    <property type="evidence" value="ECO:0007669"/>
    <property type="project" value="InterPro"/>
</dbReference>
<dbReference type="InterPro" id="IPR045076">
    <property type="entry name" value="MutS"/>
</dbReference>
<dbReference type="Pfam" id="PF00488">
    <property type="entry name" value="MutS_V"/>
    <property type="match status" value="1"/>
</dbReference>
<keyword evidence="6" id="KW-1185">Reference proteome</keyword>
<dbReference type="SUPFAM" id="SSF52540">
    <property type="entry name" value="P-loop containing nucleoside triphosphate hydrolases"/>
    <property type="match status" value="1"/>
</dbReference>
<dbReference type="VEuPathDB" id="MicrosporidiaDB:THOM_2653"/>
<dbReference type="Proteomes" id="UP000011185">
    <property type="component" value="Unassembled WGS sequence"/>
</dbReference>
<dbReference type="AlphaFoldDB" id="L7JSY7"/>
<dbReference type="GO" id="GO:0030983">
    <property type="term" value="F:mismatched DNA binding"/>
    <property type="evidence" value="ECO:0007669"/>
    <property type="project" value="InterPro"/>
</dbReference>
<organism evidence="5 6">
    <name type="scientific">Trachipleistophora hominis</name>
    <name type="common">Microsporidian parasite</name>
    <dbReference type="NCBI Taxonomy" id="72359"/>
    <lineage>
        <taxon>Eukaryota</taxon>
        <taxon>Fungi</taxon>
        <taxon>Fungi incertae sedis</taxon>
        <taxon>Microsporidia</taxon>
        <taxon>Pleistophoridae</taxon>
        <taxon>Trachipleistophora</taxon>
    </lineage>
</organism>
<dbReference type="EMBL" id="JH994041">
    <property type="protein sequence ID" value="ELQ74420.1"/>
    <property type="molecule type" value="Genomic_DNA"/>
</dbReference>
<feature type="domain" description="DNA mismatch repair proteins mutS family" evidence="4">
    <location>
        <begin position="99"/>
        <end position="115"/>
    </location>
</feature>
<dbReference type="STRING" id="72359.L7JSY7"/>
<dbReference type="Gene3D" id="3.40.50.300">
    <property type="entry name" value="P-loop containing nucleotide triphosphate hydrolases"/>
    <property type="match status" value="1"/>
</dbReference>
<accession>L7JSY7</accession>
<dbReference type="PANTHER" id="PTHR11361">
    <property type="entry name" value="DNA MISMATCH REPAIR PROTEIN MUTS FAMILY MEMBER"/>
    <property type="match status" value="1"/>
</dbReference>
<sequence length="201" mass="22103">MARDAFHPLVNNCIKNDINVNFTILTGPNTAGKSTFLKTIALTVILGQMGSLVPGREVKFELRDGIYIRSGASDKYGISTFMREMKDIARITNMCTEKSLILIDELGRGTSYIDGISLSVAIKEYLLKKKALAVFATHFTGKNEKMFLDGQDVDLLCSEVVDGVITYKIKKGVANSLGIDVAKRVGFPKEVINAAEKYLNE</sequence>
<dbReference type="GO" id="GO:0005524">
    <property type="term" value="F:ATP binding"/>
    <property type="evidence" value="ECO:0007669"/>
    <property type="project" value="UniProtKB-KW"/>
</dbReference>
<dbReference type="SMART" id="SM00534">
    <property type="entry name" value="MUTSac"/>
    <property type="match status" value="1"/>
</dbReference>
<gene>
    <name evidence="5" type="ORF">THOM_2653</name>
</gene>
<name>L7JSY7_TRAHO</name>
<dbReference type="InterPro" id="IPR027417">
    <property type="entry name" value="P-loop_NTPase"/>
</dbReference>
<dbReference type="OrthoDB" id="295033at2759"/>
<reference evidence="5 6" key="1">
    <citation type="journal article" date="2012" name="PLoS Pathog.">
        <title>The genome of the obligate intracellular parasite Trachipleistophora hominis: new insights into microsporidian genome dynamics and reductive evolution.</title>
        <authorList>
            <person name="Heinz E."/>
            <person name="Williams T.A."/>
            <person name="Nakjang S."/>
            <person name="Noel C.J."/>
            <person name="Swan D.C."/>
            <person name="Goldberg A.V."/>
            <person name="Harris S.R."/>
            <person name="Weinmaier T."/>
            <person name="Markert S."/>
            <person name="Becher D."/>
            <person name="Bernhardt J."/>
            <person name="Dagan T."/>
            <person name="Hacker C."/>
            <person name="Lucocq J.M."/>
            <person name="Schweder T."/>
            <person name="Rattei T."/>
            <person name="Hall N."/>
            <person name="Hirt R.P."/>
            <person name="Embley T.M."/>
        </authorList>
    </citation>
    <scope>NUCLEOTIDE SEQUENCE [LARGE SCALE GENOMIC DNA]</scope>
</reference>
<evidence type="ECO:0000256" key="3">
    <source>
        <dbReference type="ARBA" id="ARBA00023125"/>
    </source>
</evidence>
<evidence type="ECO:0000259" key="4">
    <source>
        <dbReference type="PROSITE" id="PS00486"/>
    </source>
</evidence>
<evidence type="ECO:0000313" key="6">
    <source>
        <dbReference type="Proteomes" id="UP000011185"/>
    </source>
</evidence>